<evidence type="ECO:0000313" key="15">
    <source>
        <dbReference type="Proteomes" id="UP000472839"/>
    </source>
</evidence>
<dbReference type="EMBL" id="WFKK01000006">
    <property type="protein sequence ID" value="KAB7890294.1"/>
    <property type="molecule type" value="Genomic_DNA"/>
</dbReference>
<accession>A0A6L4WW77</accession>
<name>A0A6L4WW77_9BACT</name>
<dbReference type="CDD" id="cd17932">
    <property type="entry name" value="DEXQc_UvrD"/>
    <property type="match status" value="1"/>
</dbReference>
<dbReference type="GO" id="GO:0043138">
    <property type="term" value="F:3'-5' DNA helicase activity"/>
    <property type="evidence" value="ECO:0007669"/>
    <property type="project" value="UniProtKB-EC"/>
</dbReference>
<evidence type="ECO:0000256" key="12">
    <source>
        <dbReference type="PROSITE-ProRule" id="PRU00560"/>
    </source>
</evidence>
<evidence type="ECO:0000313" key="14">
    <source>
        <dbReference type="EMBL" id="KAB7890294.1"/>
    </source>
</evidence>
<dbReference type="InterPro" id="IPR014017">
    <property type="entry name" value="DNA_helicase_UvrD-like_C"/>
</dbReference>
<keyword evidence="2 12" id="KW-0547">Nucleotide-binding</keyword>
<feature type="domain" description="UvrD-like helicase ATP-binding" evidence="13">
    <location>
        <begin position="6"/>
        <end position="288"/>
    </location>
</feature>
<dbReference type="PROSITE" id="PS51198">
    <property type="entry name" value="UVRD_HELICASE_ATP_BIND"/>
    <property type="match status" value="1"/>
</dbReference>
<evidence type="ECO:0000256" key="10">
    <source>
        <dbReference type="ARBA" id="ARBA00034923"/>
    </source>
</evidence>
<dbReference type="InterPro" id="IPR014016">
    <property type="entry name" value="UvrD-like_ATP-bd"/>
</dbReference>
<dbReference type="Pfam" id="PF13361">
    <property type="entry name" value="UvrD_C"/>
    <property type="match status" value="1"/>
</dbReference>
<feature type="binding site" evidence="12">
    <location>
        <begin position="27"/>
        <end position="34"/>
    </location>
    <ligand>
        <name>ATP</name>
        <dbReference type="ChEBI" id="CHEBI:30616"/>
    </ligand>
</feature>
<evidence type="ECO:0000256" key="7">
    <source>
        <dbReference type="ARBA" id="ARBA00023235"/>
    </source>
</evidence>
<organism evidence="14 15">
    <name type="scientific">Poseidonibacter ostreae</name>
    <dbReference type="NCBI Taxonomy" id="2654171"/>
    <lineage>
        <taxon>Bacteria</taxon>
        <taxon>Pseudomonadati</taxon>
        <taxon>Campylobacterota</taxon>
        <taxon>Epsilonproteobacteria</taxon>
        <taxon>Campylobacterales</taxon>
        <taxon>Arcobacteraceae</taxon>
        <taxon>Poseidonibacter</taxon>
    </lineage>
</organism>
<sequence>MFILNSKDLNQKQINAINEENSLLLVACPGSGKTRTLTYKIATELTKIKNHHQYIIAITYTNNAADEIKERIELLGVDTSQLWIGTIHSFCLEWILRPYSLYLPRLKKGFRVINSHDTEEIITNLCNQFNSDNRLSGRNRITYWNFEYYATAESKIRIVKKDSKTDNIKKIFKQYLTHLKENHQIEFEQILLYSLKILKEKPVINSILNKIFSYILVDEYQDTKNIQYHILASILNVENQNTKLFIVGDPNQSIFQSLGGFPMKKDELEELTNLRIEKMSLTDNYRSSNKIVEYFDYYKTFETEIKASGVHRGHSSVITFDDTVQKNDLEETITELIKENIEEKSISQNEICILAPWWINIISLTRKLMVQLPEYSFDGPGLAPFVRDIDNFWYKLSKIILTQASPRSYIRRMRWAKEVLKELDNIGIDISEISNKKLLRICNSIDINETDGLKYLEEFFYELFKQLLVDFKKHKMLIEHYEAFFDSSKARIERLKRDGIDYAGDISTFKKVFDQKEGITISTIHGAKGLEFDTVIAISLLEGMIPHFNDSNKEDSAKKQLYVIASRARKNLHLISERGRMTAGYKPQEYQITNVLDDYNYSYD</sequence>
<dbReference type="Gene3D" id="1.10.10.160">
    <property type="match status" value="1"/>
</dbReference>
<comment type="catalytic activity">
    <reaction evidence="11">
        <text>ATP + H2O = ADP + phosphate + H(+)</text>
        <dbReference type="Rhea" id="RHEA:13065"/>
        <dbReference type="ChEBI" id="CHEBI:15377"/>
        <dbReference type="ChEBI" id="CHEBI:15378"/>
        <dbReference type="ChEBI" id="CHEBI:30616"/>
        <dbReference type="ChEBI" id="CHEBI:43474"/>
        <dbReference type="ChEBI" id="CHEBI:456216"/>
        <dbReference type="EC" id="5.6.2.4"/>
    </reaction>
</comment>
<dbReference type="InterPro" id="IPR000212">
    <property type="entry name" value="DNA_helicase_UvrD/REP"/>
</dbReference>
<dbReference type="PANTHER" id="PTHR11070">
    <property type="entry name" value="UVRD / RECB / PCRA DNA HELICASE FAMILY MEMBER"/>
    <property type="match status" value="1"/>
</dbReference>
<dbReference type="Pfam" id="PF00580">
    <property type="entry name" value="UvrD-helicase"/>
    <property type="match status" value="1"/>
</dbReference>
<evidence type="ECO:0000256" key="1">
    <source>
        <dbReference type="ARBA" id="ARBA00009922"/>
    </source>
</evidence>
<evidence type="ECO:0000256" key="2">
    <source>
        <dbReference type="ARBA" id="ARBA00022741"/>
    </source>
</evidence>
<dbReference type="PANTHER" id="PTHR11070:SF2">
    <property type="entry name" value="ATP-DEPENDENT DNA HELICASE SRS2"/>
    <property type="match status" value="1"/>
</dbReference>
<comment type="similarity">
    <text evidence="1">Belongs to the helicase family. UvrD subfamily.</text>
</comment>
<evidence type="ECO:0000256" key="8">
    <source>
        <dbReference type="ARBA" id="ARBA00034617"/>
    </source>
</evidence>
<comment type="caution">
    <text evidence="14">The sequence shown here is derived from an EMBL/GenBank/DDBJ whole genome shotgun (WGS) entry which is preliminary data.</text>
</comment>
<evidence type="ECO:0000256" key="4">
    <source>
        <dbReference type="ARBA" id="ARBA00022806"/>
    </source>
</evidence>
<gene>
    <name evidence="14" type="ORF">GBG19_03420</name>
</gene>
<dbReference type="RefSeq" id="WP_152279595.1">
    <property type="nucleotide sequence ID" value="NZ_WFKK01000006.1"/>
</dbReference>
<dbReference type="EC" id="5.6.2.4" evidence="9"/>
<evidence type="ECO:0000256" key="6">
    <source>
        <dbReference type="ARBA" id="ARBA00023125"/>
    </source>
</evidence>
<evidence type="ECO:0000256" key="3">
    <source>
        <dbReference type="ARBA" id="ARBA00022801"/>
    </source>
</evidence>
<dbReference type="AlphaFoldDB" id="A0A6L4WW77"/>
<dbReference type="GO" id="GO:0000725">
    <property type="term" value="P:recombinational repair"/>
    <property type="evidence" value="ECO:0007669"/>
    <property type="project" value="TreeGrafter"/>
</dbReference>
<keyword evidence="3 12" id="KW-0378">Hydrolase</keyword>
<dbReference type="GO" id="GO:0003677">
    <property type="term" value="F:DNA binding"/>
    <property type="evidence" value="ECO:0007669"/>
    <property type="project" value="UniProtKB-KW"/>
</dbReference>
<comment type="catalytic activity">
    <reaction evidence="8">
        <text>Couples ATP hydrolysis with the unwinding of duplex DNA by translocating in the 3'-5' direction.</text>
        <dbReference type="EC" id="5.6.2.4"/>
    </reaction>
</comment>
<keyword evidence="4 12" id="KW-0347">Helicase</keyword>
<keyword evidence="5 12" id="KW-0067">ATP-binding</keyword>
<dbReference type="Gene3D" id="3.40.50.300">
    <property type="entry name" value="P-loop containing nucleotide triphosphate hydrolases"/>
    <property type="match status" value="2"/>
</dbReference>
<protein>
    <recommendedName>
        <fullName evidence="9">DNA 3'-5' helicase</fullName>
        <ecNumber evidence="9">5.6.2.4</ecNumber>
    </recommendedName>
    <alternativeName>
        <fullName evidence="10">DNA 3'-5' helicase II</fullName>
    </alternativeName>
</protein>
<evidence type="ECO:0000256" key="5">
    <source>
        <dbReference type="ARBA" id="ARBA00022840"/>
    </source>
</evidence>
<dbReference type="InterPro" id="IPR027417">
    <property type="entry name" value="P-loop_NTPase"/>
</dbReference>
<dbReference type="Proteomes" id="UP000472839">
    <property type="component" value="Unassembled WGS sequence"/>
</dbReference>
<keyword evidence="7" id="KW-0413">Isomerase</keyword>
<dbReference type="SUPFAM" id="SSF52540">
    <property type="entry name" value="P-loop containing nucleoside triphosphate hydrolases"/>
    <property type="match status" value="1"/>
</dbReference>
<proteinExistence type="inferred from homology"/>
<dbReference type="InterPro" id="IPR013986">
    <property type="entry name" value="DExx_box_DNA_helicase_dom_sf"/>
</dbReference>
<evidence type="ECO:0000259" key="13">
    <source>
        <dbReference type="PROSITE" id="PS51198"/>
    </source>
</evidence>
<keyword evidence="6" id="KW-0238">DNA-binding</keyword>
<evidence type="ECO:0000256" key="11">
    <source>
        <dbReference type="ARBA" id="ARBA00048988"/>
    </source>
</evidence>
<reference evidence="14 15" key="1">
    <citation type="submission" date="2019-10" db="EMBL/GenBank/DDBJ databases">
        <title>Poseidonibacter ostreae sp. nov., isolated from the gut of the Ostrea denselamellosa.</title>
        <authorList>
            <person name="Choi A."/>
        </authorList>
    </citation>
    <scope>NUCLEOTIDE SEQUENCE [LARGE SCALE GENOMIC DNA]</scope>
    <source>
        <strain evidence="14 15">SJOD-M-33</strain>
    </source>
</reference>
<dbReference type="GO" id="GO:0005524">
    <property type="term" value="F:ATP binding"/>
    <property type="evidence" value="ECO:0007669"/>
    <property type="project" value="UniProtKB-UniRule"/>
</dbReference>
<evidence type="ECO:0000256" key="9">
    <source>
        <dbReference type="ARBA" id="ARBA00034808"/>
    </source>
</evidence>
<dbReference type="GO" id="GO:0016787">
    <property type="term" value="F:hydrolase activity"/>
    <property type="evidence" value="ECO:0007669"/>
    <property type="project" value="UniProtKB-UniRule"/>
</dbReference>